<dbReference type="SUPFAM" id="SSF55811">
    <property type="entry name" value="Nudix"/>
    <property type="match status" value="1"/>
</dbReference>
<dbReference type="InterPro" id="IPR015797">
    <property type="entry name" value="NUDIX_hydrolase-like_dom_sf"/>
</dbReference>
<name>X0WKS3_9ZZZZ</name>
<evidence type="ECO:0000259" key="3">
    <source>
        <dbReference type="PROSITE" id="PS51462"/>
    </source>
</evidence>
<dbReference type="EMBL" id="BARS01030612">
    <property type="protein sequence ID" value="GAG23832.1"/>
    <property type="molecule type" value="Genomic_DNA"/>
</dbReference>
<gene>
    <name evidence="4" type="ORF">S01H1_47729</name>
</gene>
<reference evidence="4" key="1">
    <citation type="journal article" date="2014" name="Front. Microbiol.">
        <title>High frequency of phylogenetically diverse reductive dehalogenase-homologous genes in deep subseafloor sedimentary metagenomes.</title>
        <authorList>
            <person name="Kawai M."/>
            <person name="Futagami T."/>
            <person name="Toyoda A."/>
            <person name="Takaki Y."/>
            <person name="Nishi S."/>
            <person name="Hori S."/>
            <person name="Arai W."/>
            <person name="Tsubouchi T."/>
            <person name="Morono Y."/>
            <person name="Uchiyama I."/>
            <person name="Ito T."/>
            <person name="Fujiyama A."/>
            <person name="Inagaki F."/>
            <person name="Takami H."/>
        </authorList>
    </citation>
    <scope>NUCLEOTIDE SEQUENCE</scope>
    <source>
        <strain evidence="4">Expedition CK06-06</strain>
    </source>
</reference>
<dbReference type="Gene3D" id="3.90.79.10">
    <property type="entry name" value="Nucleoside Triphosphate Pyrophosphohydrolase"/>
    <property type="match status" value="1"/>
</dbReference>
<comment type="caution">
    <text evidence="4">The sequence shown here is derived from an EMBL/GenBank/DDBJ whole genome shotgun (WGS) entry which is preliminary data.</text>
</comment>
<keyword evidence="2" id="KW-0378">Hydrolase</keyword>
<dbReference type="AlphaFoldDB" id="X0WKS3"/>
<dbReference type="InterPro" id="IPR000086">
    <property type="entry name" value="NUDIX_hydrolase_dom"/>
</dbReference>
<dbReference type="InterPro" id="IPR020084">
    <property type="entry name" value="NUDIX_hydrolase_CS"/>
</dbReference>
<feature type="non-terminal residue" evidence="4">
    <location>
        <position position="1"/>
    </location>
</feature>
<comment type="cofactor">
    <cofactor evidence="1">
        <name>Mg(2+)</name>
        <dbReference type="ChEBI" id="CHEBI:18420"/>
    </cofactor>
</comment>
<sequence>AEFALLLQLYRRLPRKGRRWVVRTISPSFTVGAMCIIERADGAVLLVRHSYRDRWGVPGGLLKRGEETDVGARREVREEVGLDVELLGEPAVVVDAKPQRVDLVYRARPARGADPDAVEPNSVEIIEAAWFPRTELPALQYETTTGLMALARSANAPQADPIVVRRPSIARQPVPPLPLR</sequence>
<dbReference type="PROSITE" id="PS00893">
    <property type="entry name" value="NUDIX_BOX"/>
    <property type="match status" value="1"/>
</dbReference>
<dbReference type="Pfam" id="PF00293">
    <property type="entry name" value="NUDIX"/>
    <property type="match status" value="1"/>
</dbReference>
<dbReference type="CDD" id="cd02883">
    <property type="entry name" value="NUDIX_Hydrolase"/>
    <property type="match status" value="1"/>
</dbReference>
<feature type="domain" description="Nudix hydrolase" evidence="3">
    <location>
        <begin position="27"/>
        <end position="154"/>
    </location>
</feature>
<evidence type="ECO:0000313" key="4">
    <source>
        <dbReference type="EMBL" id="GAG23832.1"/>
    </source>
</evidence>
<evidence type="ECO:0000256" key="2">
    <source>
        <dbReference type="ARBA" id="ARBA00022801"/>
    </source>
</evidence>
<proteinExistence type="predicted"/>
<protein>
    <recommendedName>
        <fullName evidence="3">Nudix hydrolase domain-containing protein</fullName>
    </recommendedName>
</protein>
<evidence type="ECO:0000256" key="1">
    <source>
        <dbReference type="ARBA" id="ARBA00001946"/>
    </source>
</evidence>
<dbReference type="PANTHER" id="PTHR43046:SF14">
    <property type="entry name" value="MUTT_NUDIX FAMILY PROTEIN"/>
    <property type="match status" value="1"/>
</dbReference>
<dbReference type="PANTHER" id="PTHR43046">
    <property type="entry name" value="GDP-MANNOSE MANNOSYL HYDROLASE"/>
    <property type="match status" value="1"/>
</dbReference>
<dbReference type="GO" id="GO:0016787">
    <property type="term" value="F:hydrolase activity"/>
    <property type="evidence" value="ECO:0007669"/>
    <property type="project" value="UniProtKB-KW"/>
</dbReference>
<accession>X0WKS3</accession>
<dbReference type="PROSITE" id="PS51462">
    <property type="entry name" value="NUDIX"/>
    <property type="match status" value="1"/>
</dbReference>
<organism evidence="4">
    <name type="scientific">marine sediment metagenome</name>
    <dbReference type="NCBI Taxonomy" id="412755"/>
    <lineage>
        <taxon>unclassified sequences</taxon>
        <taxon>metagenomes</taxon>
        <taxon>ecological metagenomes</taxon>
    </lineage>
</organism>